<comment type="caution">
    <text evidence="10">The sequence shown here is derived from an EMBL/GenBank/DDBJ whole genome shotgun (WGS) entry which is preliminary data.</text>
</comment>
<evidence type="ECO:0000256" key="3">
    <source>
        <dbReference type="ARBA" id="ARBA00022448"/>
    </source>
</evidence>
<keyword evidence="11" id="KW-1185">Reference proteome</keyword>
<dbReference type="Gene3D" id="1.20.1740.10">
    <property type="entry name" value="Amino acid/polyamine transporter I"/>
    <property type="match status" value="1"/>
</dbReference>
<feature type="transmembrane region" description="Helical" evidence="9">
    <location>
        <begin position="421"/>
        <end position="439"/>
    </location>
</feature>
<keyword evidence="5 9" id="KW-0812">Transmembrane</keyword>
<evidence type="ECO:0000256" key="4">
    <source>
        <dbReference type="ARBA" id="ARBA00022475"/>
    </source>
</evidence>
<dbReference type="Pfam" id="PF13520">
    <property type="entry name" value="AA_permease_2"/>
    <property type="match status" value="1"/>
</dbReference>
<evidence type="ECO:0000256" key="5">
    <source>
        <dbReference type="ARBA" id="ARBA00022692"/>
    </source>
</evidence>
<keyword evidence="8 9" id="KW-0472">Membrane</keyword>
<feature type="transmembrane region" description="Helical" evidence="9">
    <location>
        <begin position="37"/>
        <end position="57"/>
    </location>
</feature>
<evidence type="ECO:0000256" key="2">
    <source>
        <dbReference type="ARBA" id="ARBA00008220"/>
    </source>
</evidence>
<feature type="transmembrane region" description="Helical" evidence="9">
    <location>
        <begin position="238"/>
        <end position="258"/>
    </location>
</feature>
<name>A0ABV8CPD1_9GAMM</name>
<dbReference type="RefSeq" id="WP_377152371.1">
    <property type="nucleotide sequence ID" value="NZ_JBHSAF010000014.1"/>
</dbReference>
<keyword evidence="3" id="KW-0813">Transport</keyword>
<proteinExistence type="inferred from homology"/>
<dbReference type="PANTHER" id="PTHR42770:SF4">
    <property type="entry name" value="ARGININE_ORNITHINE ANTIPORTER-RELATED"/>
    <property type="match status" value="1"/>
</dbReference>
<keyword evidence="4" id="KW-1003">Cell membrane</keyword>
<reference evidence="11" key="1">
    <citation type="journal article" date="2019" name="Int. J. Syst. Evol. Microbiol.">
        <title>The Global Catalogue of Microorganisms (GCM) 10K type strain sequencing project: providing services to taxonomists for standard genome sequencing and annotation.</title>
        <authorList>
            <consortium name="The Broad Institute Genomics Platform"/>
            <consortium name="The Broad Institute Genome Sequencing Center for Infectious Disease"/>
            <person name="Wu L."/>
            <person name="Ma J."/>
        </authorList>
    </citation>
    <scope>NUCLEOTIDE SEQUENCE [LARGE SCALE GENOMIC DNA]</scope>
    <source>
        <strain evidence="11">CCUG 54939</strain>
    </source>
</reference>
<feature type="transmembrane region" description="Helical" evidence="9">
    <location>
        <begin position="451"/>
        <end position="470"/>
    </location>
</feature>
<evidence type="ECO:0000256" key="8">
    <source>
        <dbReference type="ARBA" id="ARBA00023136"/>
    </source>
</evidence>
<evidence type="ECO:0000256" key="9">
    <source>
        <dbReference type="SAM" id="Phobius"/>
    </source>
</evidence>
<evidence type="ECO:0000256" key="1">
    <source>
        <dbReference type="ARBA" id="ARBA00004651"/>
    </source>
</evidence>
<dbReference type="PANTHER" id="PTHR42770">
    <property type="entry name" value="AMINO ACID TRANSPORTER-RELATED"/>
    <property type="match status" value="1"/>
</dbReference>
<dbReference type="InterPro" id="IPR050367">
    <property type="entry name" value="APC_superfamily"/>
</dbReference>
<dbReference type="Proteomes" id="UP001595692">
    <property type="component" value="Unassembled WGS sequence"/>
</dbReference>
<keyword evidence="6" id="KW-0029">Amino-acid transport</keyword>
<dbReference type="PIRSF" id="PIRSF006060">
    <property type="entry name" value="AA_transporter"/>
    <property type="match status" value="1"/>
</dbReference>
<feature type="transmembrane region" description="Helical" evidence="9">
    <location>
        <begin position="335"/>
        <end position="352"/>
    </location>
</feature>
<evidence type="ECO:0000256" key="7">
    <source>
        <dbReference type="ARBA" id="ARBA00022989"/>
    </source>
</evidence>
<gene>
    <name evidence="10" type="ORF">ACFOSS_10830</name>
</gene>
<feature type="transmembrane region" description="Helical" evidence="9">
    <location>
        <begin position="291"/>
        <end position="314"/>
    </location>
</feature>
<dbReference type="EMBL" id="JBHSAF010000014">
    <property type="protein sequence ID" value="MFC3913958.1"/>
    <property type="molecule type" value="Genomic_DNA"/>
</dbReference>
<feature type="transmembrane region" description="Helical" evidence="9">
    <location>
        <begin position="358"/>
        <end position="380"/>
    </location>
</feature>
<dbReference type="InterPro" id="IPR002293">
    <property type="entry name" value="AA/rel_permease1"/>
</dbReference>
<accession>A0ABV8CPD1</accession>
<dbReference type="NCBIfam" id="TIGR00905">
    <property type="entry name" value="2A0302"/>
    <property type="match status" value="1"/>
</dbReference>
<evidence type="ECO:0000313" key="11">
    <source>
        <dbReference type="Proteomes" id="UP001595692"/>
    </source>
</evidence>
<evidence type="ECO:0000256" key="6">
    <source>
        <dbReference type="ARBA" id="ARBA00022970"/>
    </source>
</evidence>
<organism evidence="10 11">
    <name type="scientific">Pseudaeromonas sharmana</name>
    <dbReference type="NCBI Taxonomy" id="328412"/>
    <lineage>
        <taxon>Bacteria</taxon>
        <taxon>Pseudomonadati</taxon>
        <taxon>Pseudomonadota</taxon>
        <taxon>Gammaproteobacteria</taxon>
        <taxon>Aeromonadales</taxon>
        <taxon>Aeromonadaceae</taxon>
        <taxon>Pseudaeromonas</taxon>
    </lineage>
</organism>
<feature type="transmembrane region" description="Helical" evidence="9">
    <location>
        <begin position="89"/>
        <end position="114"/>
    </location>
</feature>
<keyword evidence="7 9" id="KW-1133">Transmembrane helix</keyword>
<evidence type="ECO:0000313" key="10">
    <source>
        <dbReference type="EMBL" id="MFC3913958.1"/>
    </source>
</evidence>
<sequence length="478" mass="51386">MKKNLGLGALIALVLSSMVGAGIFSLPQNIAAQAQVGAISLGWLITGIGMICLALVYQFLSLRRPDLDGGIFTYARAGFGSLIGFNAAWGYWICQLLANVSYVVVLCSALSYFVDTPQQVLMGEGNTPAAIALGSVLIWCVHLLVLRGIRLAAFVNIITTIAKLVPLVVLCVALLLAFHLPTFSLDIWGQNTAGLGSVLEQIKSTMKITLWVFIGIEGAIVVSARAERRSDVGKATLIALLSALALYVMVSLFALGVMTQPEVAALKNPSTAAILERVVGPWGAMLINGGMMISVCGAFLSWTLMACEVPFIAARTGLFPSWFAAENRNGAPHHALWASTAMIQLFLLIILFQQSTYLLLVNVTTAAALVPYVFSAAYGVRLSWSGISYEQQDAARRRDLAIALIATLYGLWLVYAAGLEYLMLVTLLYAPGILIYWVARRQHGARQLNRVEQALSLILGAVALWTLWLASHGNLSLG</sequence>
<dbReference type="InterPro" id="IPR004754">
    <property type="entry name" value="Amino_acid_antiprt"/>
</dbReference>
<comment type="subcellular location">
    <subcellularLocation>
        <location evidence="1">Cell membrane</location>
        <topology evidence="1">Multi-pass membrane protein</topology>
    </subcellularLocation>
</comment>
<feature type="transmembrane region" description="Helical" evidence="9">
    <location>
        <begin position="153"/>
        <end position="178"/>
    </location>
</feature>
<feature type="transmembrane region" description="Helical" evidence="9">
    <location>
        <begin position="208"/>
        <end position="226"/>
    </location>
</feature>
<protein>
    <submittedName>
        <fullName evidence="10">Basic amino acid/polyamine antiporter</fullName>
    </submittedName>
</protein>
<feature type="transmembrane region" description="Helical" evidence="9">
    <location>
        <begin position="400"/>
        <end position="415"/>
    </location>
</feature>
<feature type="transmembrane region" description="Helical" evidence="9">
    <location>
        <begin position="126"/>
        <end position="146"/>
    </location>
</feature>
<comment type="similarity">
    <text evidence="2">Belongs to the amino acid-polyamine-organocation (APC) superfamily. Basic amino acid/polyamine antiporter (APA) (TC 2.A.3.2) family.</text>
</comment>